<dbReference type="NCBIfam" id="TIGR01515">
    <property type="entry name" value="branching_enzym"/>
    <property type="match status" value="1"/>
</dbReference>
<evidence type="ECO:0000256" key="4">
    <source>
        <dbReference type="ARBA" id="ARBA00009000"/>
    </source>
</evidence>
<dbReference type="PANTHER" id="PTHR43651">
    <property type="entry name" value="1,4-ALPHA-GLUCAN-BRANCHING ENZYME"/>
    <property type="match status" value="1"/>
</dbReference>
<dbReference type="FunFam" id="2.60.40.1180:FF:000002">
    <property type="entry name" value="1,4-alpha-glucan branching enzyme GlgB"/>
    <property type="match status" value="1"/>
</dbReference>
<evidence type="ECO:0000313" key="14">
    <source>
        <dbReference type="Proteomes" id="UP000020077"/>
    </source>
</evidence>
<dbReference type="FunFam" id="3.20.20.80:FF:000003">
    <property type="entry name" value="1,4-alpha-glucan branching enzyme GlgB"/>
    <property type="match status" value="1"/>
</dbReference>
<evidence type="ECO:0000256" key="3">
    <source>
        <dbReference type="ARBA" id="ARBA00004964"/>
    </source>
</evidence>
<keyword evidence="5 10" id="KW-0321">Glycogen metabolism</keyword>
<dbReference type="CDD" id="cd02855">
    <property type="entry name" value="E_set_GBE_prok_N"/>
    <property type="match status" value="1"/>
</dbReference>
<dbReference type="InterPro" id="IPR017853">
    <property type="entry name" value="GH"/>
</dbReference>
<sequence length="671" mass="77263">MTVRMKPVTLRQQVHRPAARAISKPCGSGPENSILPILGDLDLQRFSEGRHFRTYDQLGAHIMPVGDVPGVRFAVWAPHARSVSVVGDFNAWDGRCHPMRVRAGSGIWELFIPGQGQGTVYQYEIRTQAGTRIRKTDPQGFYAELRPRTASIVWDLSCTEKGLWSDAEWMSCRSRKNPLREPMAIYEVHLGSWARMPGRNTFLNYRQLADRLVAYIHQQGYTHIELMPITEHPLDASWGYQVTGMFSPSSRFGTPDDFQYFVNGMHRNGIGVILDWVPAHFPRNDCGLIQFDGSALYEYADPRIGEHKRWGTKVFNFQRKEVVQFLINSALFWLDCYHIDGLRVDAVSAMLYRDHDRKEWLRNEHGGRENLEAIAFLRHLNEKVSELYPGAITIAEEATAFPMVSRPASLGGLGFTFKWNMGWMHDTLDYIALDPLQRKEHHRNLTFGLMYAFDENFILPISHDEVVHLKKAMLDKMPGSVWQKFANLRLYYGFMWTHPGKKLLFMGQDFGQWREWSENRGLDWHLIEAGGTPHGPQPHLRLQRWLADLNRIYIDEPALHEQDCERQGFEWIDADGAEQSVLSYIRRALDPEDYLLVVANFTPNVYRGYRIGVPARTIYREVLNSDAAKYYGSDLCNEEALVADDIGWQSQPHSLEMTIPPLAMVVLRPER</sequence>
<dbReference type="PANTHER" id="PTHR43651:SF3">
    <property type="entry name" value="1,4-ALPHA-GLUCAN-BRANCHING ENZYME"/>
    <property type="match status" value="1"/>
</dbReference>
<dbReference type="InterPro" id="IPR006048">
    <property type="entry name" value="A-amylase/branching_C"/>
</dbReference>
<dbReference type="EC" id="2.4.1.18" evidence="10"/>
<keyword evidence="7 10" id="KW-0808">Transferase</keyword>
<evidence type="ECO:0000256" key="11">
    <source>
        <dbReference type="PIRSR" id="PIRSR000463-1"/>
    </source>
</evidence>
<keyword evidence="9 10" id="KW-0119">Carbohydrate metabolism</keyword>
<gene>
    <name evidence="13" type="primary">glgB_1</name>
    <name evidence="10" type="synonym">glgB</name>
    <name evidence="13" type="ORF">AW09_000075</name>
</gene>
<comment type="function">
    <text evidence="2 10">Catalyzes the formation of the alpha-1,6-glucosidic linkages in glycogen by scission of a 1,4-alpha-linked oligosaccharide from growing alpha-1,4-glucan chains and the subsequent attachment of the oligosaccharide to the alpha-1,6 position.</text>
</comment>
<accession>A0A080M042</accession>
<dbReference type="CDD" id="cd11322">
    <property type="entry name" value="AmyAc_Glg_BE"/>
    <property type="match status" value="1"/>
</dbReference>
<dbReference type="NCBIfam" id="NF003811">
    <property type="entry name" value="PRK05402.1"/>
    <property type="match status" value="1"/>
</dbReference>
<dbReference type="Gene3D" id="2.60.40.1180">
    <property type="entry name" value="Golgi alpha-mannosidase II"/>
    <property type="match status" value="1"/>
</dbReference>
<dbReference type="InterPro" id="IPR044143">
    <property type="entry name" value="GlgB_N_E_set_prok"/>
</dbReference>
<evidence type="ECO:0000256" key="7">
    <source>
        <dbReference type="ARBA" id="ARBA00022679"/>
    </source>
</evidence>
<dbReference type="InterPro" id="IPR037439">
    <property type="entry name" value="Branching_enzy"/>
</dbReference>
<dbReference type="InterPro" id="IPR006047">
    <property type="entry name" value="GH13_cat_dom"/>
</dbReference>
<feature type="active site" description="Proton donor" evidence="10 11">
    <location>
        <position position="396"/>
    </location>
</feature>
<keyword evidence="6 10" id="KW-0328">Glycosyltransferase</keyword>
<dbReference type="AlphaFoldDB" id="A0A080M042"/>
<evidence type="ECO:0000313" key="13">
    <source>
        <dbReference type="EMBL" id="KFB74607.1"/>
    </source>
</evidence>
<dbReference type="Pfam" id="PF02806">
    <property type="entry name" value="Alpha-amylase_C"/>
    <property type="match status" value="1"/>
</dbReference>
<dbReference type="Gene3D" id="2.60.40.10">
    <property type="entry name" value="Immunoglobulins"/>
    <property type="match status" value="1"/>
</dbReference>
<dbReference type="GO" id="GO:0003844">
    <property type="term" value="F:1,4-alpha-glucan branching enzyme activity"/>
    <property type="evidence" value="ECO:0007669"/>
    <property type="project" value="UniProtKB-UniRule"/>
</dbReference>
<dbReference type="NCBIfam" id="NF008967">
    <property type="entry name" value="PRK12313.1"/>
    <property type="match status" value="1"/>
</dbReference>
<evidence type="ECO:0000256" key="9">
    <source>
        <dbReference type="ARBA" id="ARBA00023277"/>
    </source>
</evidence>
<dbReference type="Pfam" id="PF00128">
    <property type="entry name" value="Alpha-amylase"/>
    <property type="match status" value="1"/>
</dbReference>
<evidence type="ECO:0000256" key="2">
    <source>
        <dbReference type="ARBA" id="ARBA00002953"/>
    </source>
</evidence>
<evidence type="ECO:0000256" key="8">
    <source>
        <dbReference type="ARBA" id="ARBA00023056"/>
    </source>
</evidence>
<dbReference type="GO" id="GO:0005978">
    <property type="term" value="P:glycogen biosynthetic process"/>
    <property type="evidence" value="ECO:0007669"/>
    <property type="project" value="UniProtKB-UniRule"/>
</dbReference>
<feature type="active site" description="Nucleophile" evidence="10 11">
    <location>
        <position position="345"/>
    </location>
</feature>
<comment type="subunit">
    <text evidence="10">Monomer.</text>
</comment>
<name>A0A080M042_9PROT</name>
<evidence type="ECO:0000256" key="1">
    <source>
        <dbReference type="ARBA" id="ARBA00000826"/>
    </source>
</evidence>
<dbReference type="GO" id="GO:0005829">
    <property type="term" value="C:cytosol"/>
    <property type="evidence" value="ECO:0007669"/>
    <property type="project" value="TreeGrafter"/>
</dbReference>
<dbReference type="GO" id="GO:0004553">
    <property type="term" value="F:hydrolase activity, hydrolyzing O-glycosyl compounds"/>
    <property type="evidence" value="ECO:0007669"/>
    <property type="project" value="InterPro"/>
</dbReference>
<dbReference type="InterPro" id="IPR006407">
    <property type="entry name" value="GlgB"/>
</dbReference>
<dbReference type="SUPFAM" id="SSF51445">
    <property type="entry name" value="(Trans)glycosidases"/>
    <property type="match status" value="1"/>
</dbReference>
<comment type="pathway">
    <text evidence="3 10">Glycan biosynthesis; glycogen biosynthesis.</text>
</comment>
<dbReference type="SUPFAM" id="SSF51011">
    <property type="entry name" value="Glycosyl hydrolase domain"/>
    <property type="match status" value="1"/>
</dbReference>
<evidence type="ECO:0000256" key="6">
    <source>
        <dbReference type="ARBA" id="ARBA00022676"/>
    </source>
</evidence>
<evidence type="ECO:0000256" key="5">
    <source>
        <dbReference type="ARBA" id="ARBA00022600"/>
    </source>
</evidence>
<evidence type="ECO:0000256" key="10">
    <source>
        <dbReference type="HAMAP-Rule" id="MF_00685"/>
    </source>
</evidence>
<comment type="caution">
    <text evidence="13">The sequence shown here is derived from an EMBL/GenBank/DDBJ whole genome shotgun (WGS) entry which is preliminary data.</text>
</comment>
<protein>
    <recommendedName>
        <fullName evidence="10">1,4-alpha-glucan branching enzyme GlgB</fullName>
        <ecNumber evidence="10">2.4.1.18</ecNumber>
    </recommendedName>
    <alternativeName>
        <fullName evidence="10">1,4-alpha-D-glucan:1,4-alpha-D-glucan 6-glucosyl-transferase</fullName>
    </alternativeName>
    <alternativeName>
        <fullName evidence="10">Alpha-(1-&gt;4)-glucan branching enzyme</fullName>
    </alternativeName>
    <alternativeName>
        <fullName evidence="10">Glycogen branching enzyme</fullName>
        <shortName evidence="10">BE</shortName>
    </alternativeName>
</protein>
<keyword evidence="8 10" id="KW-0320">Glycogen biosynthesis</keyword>
<dbReference type="Gene3D" id="3.20.20.80">
    <property type="entry name" value="Glycosidases"/>
    <property type="match status" value="1"/>
</dbReference>
<dbReference type="InterPro" id="IPR004193">
    <property type="entry name" value="Glyco_hydro_13_N"/>
</dbReference>
<dbReference type="GO" id="GO:0043169">
    <property type="term" value="F:cation binding"/>
    <property type="evidence" value="ECO:0007669"/>
    <property type="project" value="InterPro"/>
</dbReference>
<dbReference type="FunFam" id="2.60.40.10:FF:000169">
    <property type="entry name" value="1,4-alpha-glucan branching enzyme GlgB"/>
    <property type="match status" value="1"/>
</dbReference>
<comment type="catalytic activity">
    <reaction evidence="1 10">
        <text>Transfers a segment of a (1-&gt;4)-alpha-D-glucan chain to a primary hydroxy group in a similar glucan chain.</text>
        <dbReference type="EC" id="2.4.1.18"/>
    </reaction>
</comment>
<dbReference type="HAMAP" id="MF_00685">
    <property type="entry name" value="GlgB"/>
    <property type="match status" value="1"/>
</dbReference>
<dbReference type="InterPro" id="IPR013783">
    <property type="entry name" value="Ig-like_fold"/>
</dbReference>
<proteinExistence type="inferred from homology"/>
<dbReference type="UniPathway" id="UPA00164"/>
<feature type="domain" description="Glycosyl hydrolase family 13 catalytic" evidence="12">
    <location>
        <begin position="187"/>
        <end position="551"/>
    </location>
</feature>
<dbReference type="InterPro" id="IPR013780">
    <property type="entry name" value="Glyco_hydro_b"/>
</dbReference>
<dbReference type="Proteomes" id="UP000020077">
    <property type="component" value="Unassembled WGS sequence"/>
</dbReference>
<dbReference type="Pfam" id="PF02922">
    <property type="entry name" value="CBM_48"/>
    <property type="match status" value="1"/>
</dbReference>
<dbReference type="PIRSF" id="PIRSF000463">
    <property type="entry name" value="GlgB"/>
    <property type="match status" value="1"/>
</dbReference>
<dbReference type="InterPro" id="IPR014756">
    <property type="entry name" value="Ig_E-set"/>
</dbReference>
<reference evidence="13 14" key="1">
    <citation type="submission" date="2014-02" db="EMBL/GenBank/DDBJ databases">
        <title>Expanding our view of genomic diversity in Candidatus Accumulibacter clades.</title>
        <authorList>
            <person name="Skennerton C.T."/>
            <person name="Barr J.J."/>
            <person name="Slater F.R."/>
            <person name="Bond P.L."/>
            <person name="Tyson G.W."/>
        </authorList>
    </citation>
    <scope>NUCLEOTIDE SEQUENCE [LARGE SCALE GENOMIC DNA]</scope>
    <source>
        <strain evidence="14">BA-91</strain>
    </source>
</reference>
<dbReference type="SUPFAM" id="SSF81296">
    <property type="entry name" value="E set domains"/>
    <property type="match status" value="1"/>
</dbReference>
<dbReference type="SMART" id="SM00642">
    <property type="entry name" value="Aamy"/>
    <property type="match status" value="1"/>
</dbReference>
<organism evidence="13 14">
    <name type="scientific">Candidatus Accumulibacter phosphatis</name>
    <dbReference type="NCBI Taxonomy" id="327160"/>
    <lineage>
        <taxon>Bacteria</taxon>
        <taxon>Pseudomonadati</taxon>
        <taxon>Pseudomonadota</taxon>
        <taxon>Betaproteobacteria</taxon>
        <taxon>Candidatus Accumulibacter</taxon>
    </lineage>
</organism>
<comment type="similarity">
    <text evidence="4 10">Belongs to the glycosyl hydrolase 13 family. GlgB subfamily.</text>
</comment>
<dbReference type="EMBL" id="JDVG02000012">
    <property type="protein sequence ID" value="KFB74607.1"/>
    <property type="molecule type" value="Genomic_DNA"/>
</dbReference>
<evidence type="ECO:0000259" key="12">
    <source>
        <dbReference type="SMART" id="SM00642"/>
    </source>
</evidence>